<evidence type="ECO:0000313" key="2">
    <source>
        <dbReference type="Proteomes" id="UP000616151"/>
    </source>
</evidence>
<dbReference type="Proteomes" id="UP000616151">
    <property type="component" value="Unassembled WGS sequence"/>
</dbReference>
<evidence type="ECO:0000313" key="1">
    <source>
        <dbReference type="EMBL" id="MBK1868885.1"/>
    </source>
</evidence>
<proteinExistence type="predicted"/>
<sequence>MSTELLSGFTDQARGSAEAFRVMLDAMAQPGRILPLKPDFAAPAPLFDSTAAICLTLCDYDTPLWLDDSLREAAVIDYLRFHTGARIENDSSQASFLLCTPATAAEALARASIGNAEYPDASATLVIQVPDFSGDRLTLKGPGIKDERAFTTAGLDARFWALMDENHQLFPLGRDVYFAAPQEIAALPRSTQIKREGQA</sequence>
<gene>
    <name evidence="1" type="primary">phnH</name>
    <name evidence="1" type="ORF">JHL16_21180</name>
</gene>
<accession>A0ACC5R8N3</accession>
<name>A0ACC5R8N3_9HYPH</name>
<keyword evidence="1" id="KW-0456">Lyase</keyword>
<keyword evidence="2" id="KW-1185">Reference proteome</keyword>
<protein>
    <submittedName>
        <fullName evidence="1">Phosphonate C-P lyase system protein PhnH</fullName>
    </submittedName>
</protein>
<organism evidence="1 2">
    <name type="scientific">Taklimakanibacter albus</name>
    <dbReference type="NCBI Taxonomy" id="2800327"/>
    <lineage>
        <taxon>Bacteria</taxon>
        <taxon>Pseudomonadati</taxon>
        <taxon>Pseudomonadota</taxon>
        <taxon>Alphaproteobacteria</taxon>
        <taxon>Hyphomicrobiales</taxon>
        <taxon>Aestuariivirgaceae</taxon>
        <taxon>Taklimakanibacter</taxon>
    </lineage>
</organism>
<comment type="caution">
    <text evidence="1">The sequence shown here is derived from an EMBL/GenBank/DDBJ whole genome shotgun (WGS) entry which is preliminary data.</text>
</comment>
<reference evidence="1" key="1">
    <citation type="submission" date="2021-01" db="EMBL/GenBank/DDBJ databases">
        <authorList>
            <person name="Sun Q."/>
        </authorList>
    </citation>
    <scope>NUCLEOTIDE SEQUENCE</scope>
    <source>
        <strain evidence="1">YIM B02566</strain>
    </source>
</reference>
<dbReference type="EMBL" id="JAENHL010000007">
    <property type="protein sequence ID" value="MBK1868885.1"/>
    <property type="molecule type" value="Genomic_DNA"/>
</dbReference>